<proteinExistence type="predicted"/>
<evidence type="ECO:0000313" key="1">
    <source>
        <dbReference type="EMBL" id="KAF9653321.1"/>
    </source>
</evidence>
<dbReference type="Proteomes" id="UP000886501">
    <property type="component" value="Unassembled WGS sequence"/>
</dbReference>
<evidence type="ECO:0000313" key="2">
    <source>
        <dbReference type="Proteomes" id="UP000886501"/>
    </source>
</evidence>
<accession>A0ACB6ZV54</accession>
<dbReference type="EMBL" id="MU117964">
    <property type="protein sequence ID" value="KAF9653321.1"/>
    <property type="molecule type" value="Genomic_DNA"/>
</dbReference>
<keyword evidence="2" id="KW-1185">Reference proteome</keyword>
<sequence length="218" mass="23902">MPWFKKSKKHRQPSQQPMYLGIPAHIDIGPPGTNADLAPDIGPEGVFCSAESSNRWSLSTCKDLKVGFACVCRVWWMLPKRAARNIWVVFRDRSGDRQLHASDASTPTHGREDGVTRACILLQLMGPMSMILIGLREREDPSTTPNEKRSRSAPDFSLTENQSEVQNQVKCKGRGTVTKRPPEVPPERTFGVSVPARTHMTLSSQGGLGVSVGAPVAS</sequence>
<name>A0ACB6ZV54_THEGA</name>
<organism evidence="1 2">
    <name type="scientific">Thelephora ganbajun</name>
    <name type="common">Ganba fungus</name>
    <dbReference type="NCBI Taxonomy" id="370292"/>
    <lineage>
        <taxon>Eukaryota</taxon>
        <taxon>Fungi</taxon>
        <taxon>Dikarya</taxon>
        <taxon>Basidiomycota</taxon>
        <taxon>Agaricomycotina</taxon>
        <taxon>Agaricomycetes</taxon>
        <taxon>Thelephorales</taxon>
        <taxon>Thelephoraceae</taxon>
        <taxon>Thelephora</taxon>
    </lineage>
</organism>
<reference evidence="1" key="2">
    <citation type="journal article" date="2020" name="Nat. Commun.">
        <title>Large-scale genome sequencing of mycorrhizal fungi provides insights into the early evolution of symbiotic traits.</title>
        <authorList>
            <person name="Miyauchi S."/>
            <person name="Kiss E."/>
            <person name="Kuo A."/>
            <person name="Drula E."/>
            <person name="Kohler A."/>
            <person name="Sanchez-Garcia M."/>
            <person name="Morin E."/>
            <person name="Andreopoulos B."/>
            <person name="Barry K.W."/>
            <person name="Bonito G."/>
            <person name="Buee M."/>
            <person name="Carver A."/>
            <person name="Chen C."/>
            <person name="Cichocki N."/>
            <person name="Clum A."/>
            <person name="Culley D."/>
            <person name="Crous P.W."/>
            <person name="Fauchery L."/>
            <person name="Girlanda M."/>
            <person name="Hayes R.D."/>
            <person name="Keri Z."/>
            <person name="LaButti K."/>
            <person name="Lipzen A."/>
            <person name="Lombard V."/>
            <person name="Magnuson J."/>
            <person name="Maillard F."/>
            <person name="Murat C."/>
            <person name="Nolan M."/>
            <person name="Ohm R.A."/>
            <person name="Pangilinan J."/>
            <person name="Pereira M.F."/>
            <person name="Perotto S."/>
            <person name="Peter M."/>
            <person name="Pfister S."/>
            <person name="Riley R."/>
            <person name="Sitrit Y."/>
            <person name="Stielow J.B."/>
            <person name="Szollosi G."/>
            <person name="Zifcakova L."/>
            <person name="Stursova M."/>
            <person name="Spatafora J.W."/>
            <person name="Tedersoo L."/>
            <person name="Vaario L.M."/>
            <person name="Yamada A."/>
            <person name="Yan M."/>
            <person name="Wang P."/>
            <person name="Xu J."/>
            <person name="Bruns T."/>
            <person name="Baldrian P."/>
            <person name="Vilgalys R."/>
            <person name="Dunand C."/>
            <person name="Henrissat B."/>
            <person name="Grigoriev I.V."/>
            <person name="Hibbett D."/>
            <person name="Nagy L.G."/>
            <person name="Martin F.M."/>
        </authorList>
    </citation>
    <scope>NUCLEOTIDE SEQUENCE</scope>
    <source>
        <strain evidence="1">P2</strain>
    </source>
</reference>
<gene>
    <name evidence="1" type="ORF">BDM02DRAFT_1889855</name>
</gene>
<comment type="caution">
    <text evidence="1">The sequence shown here is derived from an EMBL/GenBank/DDBJ whole genome shotgun (WGS) entry which is preliminary data.</text>
</comment>
<protein>
    <submittedName>
        <fullName evidence="1">Uncharacterized protein</fullName>
    </submittedName>
</protein>
<reference evidence="1" key="1">
    <citation type="submission" date="2019-10" db="EMBL/GenBank/DDBJ databases">
        <authorList>
            <consortium name="DOE Joint Genome Institute"/>
            <person name="Kuo A."/>
            <person name="Miyauchi S."/>
            <person name="Kiss E."/>
            <person name="Drula E."/>
            <person name="Kohler A."/>
            <person name="Sanchez-Garcia M."/>
            <person name="Andreopoulos B."/>
            <person name="Barry K.W."/>
            <person name="Bonito G."/>
            <person name="Buee M."/>
            <person name="Carver A."/>
            <person name="Chen C."/>
            <person name="Cichocki N."/>
            <person name="Clum A."/>
            <person name="Culley D."/>
            <person name="Crous P.W."/>
            <person name="Fauchery L."/>
            <person name="Girlanda M."/>
            <person name="Hayes R."/>
            <person name="Keri Z."/>
            <person name="Labutti K."/>
            <person name="Lipzen A."/>
            <person name="Lombard V."/>
            <person name="Magnuson J."/>
            <person name="Maillard F."/>
            <person name="Morin E."/>
            <person name="Murat C."/>
            <person name="Nolan M."/>
            <person name="Ohm R."/>
            <person name="Pangilinan J."/>
            <person name="Pereira M."/>
            <person name="Perotto S."/>
            <person name="Peter M."/>
            <person name="Riley R."/>
            <person name="Sitrit Y."/>
            <person name="Stielow B."/>
            <person name="Szollosi G."/>
            <person name="Zifcakova L."/>
            <person name="Stursova M."/>
            <person name="Spatafora J.W."/>
            <person name="Tedersoo L."/>
            <person name="Vaario L.-M."/>
            <person name="Yamada A."/>
            <person name="Yan M."/>
            <person name="Wang P."/>
            <person name="Xu J."/>
            <person name="Bruns T."/>
            <person name="Baldrian P."/>
            <person name="Vilgalys R."/>
            <person name="Henrissat B."/>
            <person name="Grigoriev I.V."/>
            <person name="Hibbett D."/>
            <person name="Nagy L.G."/>
            <person name="Martin F.M."/>
        </authorList>
    </citation>
    <scope>NUCLEOTIDE SEQUENCE</scope>
    <source>
        <strain evidence="1">P2</strain>
    </source>
</reference>